<dbReference type="EMBL" id="LCZI01000625">
    <property type="protein sequence ID" value="KKZ65534.1"/>
    <property type="molecule type" value="Genomic_DNA"/>
</dbReference>
<evidence type="ECO:0000313" key="2">
    <source>
        <dbReference type="Proteomes" id="UP000034164"/>
    </source>
</evidence>
<dbReference type="Pfam" id="PF11578">
    <property type="entry name" value="DUF3237"/>
    <property type="match status" value="1"/>
</dbReference>
<gene>
    <name evidence="1" type="ORF">EMCG_08607</name>
</gene>
<name>A0A0G2J441_9EURO</name>
<dbReference type="PANTHER" id="PTHR37315">
    <property type="entry name" value="UPF0311 PROTEIN BLR7842"/>
    <property type="match status" value="1"/>
</dbReference>
<dbReference type="Proteomes" id="UP000034164">
    <property type="component" value="Unassembled WGS sequence"/>
</dbReference>
<sequence length="169" mass="18150">MADFPSLEPAFTMQVKIQPATAVGSAARGTKLMVTPMIAGNVKSESSFSPALNGEFIGQGNDYIHVDPDGKHLRLNAHGVIKTSDDATVYLNYTGIVEMTPILGAILSGKSESTVTPFGNSFIHLTFETGDEKYASLETSVWVAAGHFIYEKGNPPIVEYKVSKVTHKS</sequence>
<dbReference type="OrthoDB" id="2544694at2759"/>
<proteinExistence type="predicted"/>
<evidence type="ECO:0000313" key="1">
    <source>
        <dbReference type="EMBL" id="KKZ65534.1"/>
    </source>
</evidence>
<dbReference type="AlphaFoldDB" id="A0A0G2J441"/>
<accession>A0A0G2J441</accession>
<dbReference type="InterPro" id="IPR020915">
    <property type="entry name" value="UPF0311"/>
</dbReference>
<protein>
    <submittedName>
        <fullName evidence="1">Uncharacterized protein</fullName>
    </submittedName>
</protein>
<organism evidence="1 2">
    <name type="scientific">[Emmonsia] crescens</name>
    <dbReference type="NCBI Taxonomy" id="73230"/>
    <lineage>
        <taxon>Eukaryota</taxon>
        <taxon>Fungi</taxon>
        <taxon>Dikarya</taxon>
        <taxon>Ascomycota</taxon>
        <taxon>Pezizomycotina</taxon>
        <taxon>Eurotiomycetes</taxon>
        <taxon>Eurotiomycetidae</taxon>
        <taxon>Onygenales</taxon>
        <taxon>Ajellomycetaceae</taxon>
        <taxon>Emergomyces</taxon>
    </lineage>
</organism>
<comment type="caution">
    <text evidence="1">The sequence shown here is derived from an EMBL/GenBank/DDBJ whole genome shotgun (WGS) entry which is preliminary data.</text>
</comment>
<dbReference type="VEuPathDB" id="FungiDB:EMCG_08607"/>
<reference evidence="2" key="1">
    <citation type="journal article" date="2015" name="PLoS Genet.">
        <title>The dynamic genome and transcriptome of the human fungal pathogen Blastomyces and close relative Emmonsia.</title>
        <authorList>
            <person name="Munoz J.F."/>
            <person name="Gauthier G.M."/>
            <person name="Desjardins C.A."/>
            <person name="Gallo J.E."/>
            <person name="Holder J."/>
            <person name="Sullivan T.D."/>
            <person name="Marty A.J."/>
            <person name="Carmen J.C."/>
            <person name="Chen Z."/>
            <person name="Ding L."/>
            <person name="Gujja S."/>
            <person name="Magrini V."/>
            <person name="Misas E."/>
            <person name="Mitreva M."/>
            <person name="Priest M."/>
            <person name="Saif S."/>
            <person name="Whiston E.A."/>
            <person name="Young S."/>
            <person name="Zeng Q."/>
            <person name="Goldman W.E."/>
            <person name="Mardis E.R."/>
            <person name="Taylor J.W."/>
            <person name="McEwen J.G."/>
            <person name="Clay O.K."/>
            <person name="Klein B.S."/>
            <person name="Cuomo C.A."/>
        </authorList>
    </citation>
    <scope>NUCLEOTIDE SEQUENCE [LARGE SCALE GENOMIC DNA]</scope>
    <source>
        <strain evidence="2">UAMH 3008</strain>
    </source>
</reference>
<dbReference type="PANTHER" id="PTHR37315:SF1">
    <property type="entry name" value="UPF0311 PROTEIN BLR7842"/>
    <property type="match status" value="1"/>
</dbReference>
<dbReference type="Gene3D" id="2.40.160.20">
    <property type="match status" value="1"/>
</dbReference>